<dbReference type="GO" id="GO:0006364">
    <property type="term" value="P:rRNA processing"/>
    <property type="evidence" value="ECO:0007669"/>
    <property type="project" value="UniProtKB-KW"/>
</dbReference>
<evidence type="ECO:0000256" key="4">
    <source>
        <dbReference type="ARBA" id="ARBA00023186"/>
    </source>
</evidence>
<accession>A0A3B0ZW62</accession>
<proteinExistence type="inferred from homology"/>
<dbReference type="SUPFAM" id="SSF50447">
    <property type="entry name" value="Translation proteins"/>
    <property type="match status" value="1"/>
</dbReference>
<dbReference type="InterPro" id="IPR002676">
    <property type="entry name" value="RimM_N"/>
</dbReference>
<dbReference type="Gene3D" id="2.40.30.60">
    <property type="entry name" value="RimM"/>
    <property type="match status" value="1"/>
</dbReference>
<dbReference type="SUPFAM" id="SSF50346">
    <property type="entry name" value="PRC-barrel domain"/>
    <property type="match status" value="1"/>
</dbReference>
<reference evidence="7" key="1">
    <citation type="submission" date="2018-06" db="EMBL/GenBank/DDBJ databases">
        <authorList>
            <person name="Zhirakovskaya E."/>
        </authorList>
    </citation>
    <scope>NUCLEOTIDE SEQUENCE</scope>
</reference>
<dbReference type="InterPro" id="IPR011033">
    <property type="entry name" value="PRC_barrel-like_sf"/>
</dbReference>
<dbReference type="EMBL" id="UOFR01000019">
    <property type="protein sequence ID" value="VAW93470.1"/>
    <property type="molecule type" value="Genomic_DNA"/>
</dbReference>
<dbReference type="GO" id="GO:0005840">
    <property type="term" value="C:ribosome"/>
    <property type="evidence" value="ECO:0007669"/>
    <property type="project" value="InterPro"/>
</dbReference>
<dbReference type="Pfam" id="PF24986">
    <property type="entry name" value="PRC_RimM"/>
    <property type="match status" value="1"/>
</dbReference>
<dbReference type="HAMAP" id="MF_00014">
    <property type="entry name" value="Ribosome_mat_RimM"/>
    <property type="match status" value="1"/>
</dbReference>
<evidence type="ECO:0000256" key="1">
    <source>
        <dbReference type="ARBA" id="ARBA00022490"/>
    </source>
</evidence>
<dbReference type="InterPro" id="IPR036976">
    <property type="entry name" value="RimM_N_sf"/>
</dbReference>
<gene>
    <name evidence="7" type="ORF">MNBD_GAMMA21-1893</name>
</gene>
<evidence type="ECO:0000256" key="3">
    <source>
        <dbReference type="ARBA" id="ARBA00022552"/>
    </source>
</evidence>
<dbReference type="InterPro" id="IPR011961">
    <property type="entry name" value="RimM"/>
</dbReference>
<dbReference type="InterPro" id="IPR056792">
    <property type="entry name" value="PRC_RimM"/>
</dbReference>
<keyword evidence="2" id="KW-0690">Ribosome biogenesis</keyword>
<dbReference type="Pfam" id="PF01782">
    <property type="entry name" value="RimM"/>
    <property type="match status" value="1"/>
</dbReference>
<evidence type="ECO:0000259" key="5">
    <source>
        <dbReference type="Pfam" id="PF01782"/>
    </source>
</evidence>
<keyword evidence="4" id="KW-0143">Chaperone</keyword>
<dbReference type="PANTHER" id="PTHR33692:SF1">
    <property type="entry name" value="RIBOSOME MATURATION FACTOR RIMM"/>
    <property type="match status" value="1"/>
</dbReference>
<name>A0A3B0ZW62_9ZZZZ</name>
<feature type="domain" description="Ribosome maturation factor RimM PRC barrel" evidence="6">
    <location>
        <begin position="103"/>
        <end position="169"/>
    </location>
</feature>
<evidence type="ECO:0000259" key="6">
    <source>
        <dbReference type="Pfam" id="PF24986"/>
    </source>
</evidence>
<keyword evidence="1" id="KW-0963">Cytoplasm</keyword>
<dbReference type="PANTHER" id="PTHR33692">
    <property type="entry name" value="RIBOSOME MATURATION FACTOR RIMM"/>
    <property type="match status" value="1"/>
</dbReference>
<organism evidence="7">
    <name type="scientific">hydrothermal vent metagenome</name>
    <dbReference type="NCBI Taxonomy" id="652676"/>
    <lineage>
        <taxon>unclassified sequences</taxon>
        <taxon>metagenomes</taxon>
        <taxon>ecological metagenomes</taxon>
    </lineage>
</organism>
<dbReference type="AlphaFoldDB" id="A0A3B0ZW62"/>
<evidence type="ECO:0000313" key="7">
    <source>
        <dbReference type="EMBL" id="VAW93470.1"/>
    </source>
</evidence>
<protein>
    <submittedName>
        <fullName evidence="7">16S rRNA processing protein RimM</fullName>
    </submittedName>
</protein>
<sequence length="181" mass="20587">MDSSPSHPVIVGQVAGVFGIKGWLKIRSETEPLTNILQYSPWYLKIDQKWQRFEVETGQPHGKGLIAQLKGCTDRNRAEELVRAEIAVDSEQLPKLAENEYYWSDLIGLAVRNQQGRTLGIITNMLPTGANDVLVIEGAGPQILIPYVRDYYVLEIDLEQKTMLVDWSWQEDDDSEQNKED</sequence>
<dbReference type="GO" id="GO:0043022">
    <property type="term" value="F:ribosome binding"/>
    <property type="evidence" value="ECO:0007669"/>
    <property type="project" value="InterPro"/>
</dbReference>
<dbReference type="Gene3D" id="2.30.30.240">
    <property type="entry name" value="PRC-barrel domain"/>
    <property type="match status" value="1"/>
</dbReference>
<keyword evidence="3" id="KW-0698">rRNA processing</keyword>
<feature type="domain" description="RimM N-terminal" evidence="5">
    <location>
        <begin position="11"/>
        <end position="91"/>
    </location>
</feature>
<evidence type="ECO:0000256" key="2">
    <source>
        <dbReference type="ARBA" id="ARBA00022517"/>
    </source>
</evidence>
<dbReference type="InterPro" id="IPR009000">
    <property type="entry name" value="Transl_B-barrel_sf"/>
</dbReference>
<dbReference type="NCBIfam" id="TIGR02273">
    <property type="entry name" value="16S_RimM"/>
    <property type="match status" value="1"/>
</dbReference>